<gene>
    <name evidence="1" type="ORF">ElyMa_002572900</name>
</gene>
<protein>
    <submittedName>
        <fullName evidence="1">Uncharacterized protein</fullName>
    </submittedName>
</protein>
<sequence length="73" mass="8242">MGTRNGGALLFIKFPIGRGENIRVASHAFLRAKTHDCGGRYLGMAGRYSTPSSSLKFNFTQEKTEENFLKRFR</sequence>
<evidence type="ECO:0000313" key="1">
    <source>
        <dbReference type="EMBL" id="GFR90637.1"/>
    </source>
</evidence>
<organism evidence="1 2">
    <name type="scientific">Elysia marginata</name>
    <dbReference type="NCBI Taxonomy" id="1093978"/>
    <lineage>
        <taxon>Eukaryota</taxon>
        <taxon>Metazoa</taxon>
        <taxon>Spiralia</taxon>
        <taxon>Lophotrochozoa</taxon>
        <taxon>Mollusca</taxon>
        <taxon>Gastropoda</taxon>
        <taxon>Heterobranchia</taxon>
        <taxon>Euthyneura</taxon>
        <taxon>Panpulmonata</taxon>
        <taxon>Sacoglossa</taxon>
        <taxon>Placobranchoidea</taxon>
        <taxon>Plakobranchidae</taxon>
        <taxon>Elysia</taxon>
    </lineage>
</organism>
<reference evidence="1 2" key="1">
    <citation type="journal article" date="2021" name="Elife">
        <title>Chloroplast acquisition without the gene transfer in kleptoplastic sea slugs, Plakobranchus ocellatus.</title>
        <authorList>
            <person name="Maeda T."/>
            <person name="Takahashi S."/>
            <person name="Yoshida T."/>
            <person name="Shimamura S."/>
            <person name="Takaki Y."/>
            <person name="Nagai Y."/>
            <person name="Toyoda A."/>
            <person name="Suzuki Y."/>
            <person name="Arimoto A."/>
            <person name="Ishii H."/>
            <person name="Satoh N."/>
            <person name="Nishiyama T."/>
            <person name="Hasebe M."/>
            <person name="Maruyama T."/>
            <person name="Minagawa J."/>
            <person name="Obokata J."/>
            <person name="Shigenobu S."/>
        </authorList>
    </citation>
    <scope>NUCLEOTIDE SEQUENCE [LARGE SCALE GENOMIC DNA]</scope>
</reference>
<dbReference type="Proteomes" id="UP000762676">
    <property type="component" value="Unassembled WGS sequence"/>
</dbReference>
<evidence type="ECO:0000313" key="2">
    <source>
        <dbReference type="Proteomes" id="UP000762676"/>
    </source>
</evidence>
<accession>A0AAV4GY59</accession>
<dbReference type="AlphaFoldDB" id="A0AAV4GY59"/>
<comment type="caution">
    <text evidence="1">The sequence shown here is derived from an EMBL/GenBank/DDBJ whole genome shotgun (WGS) entry which is preliminary data.</text>
</comment>
<dbReference type="EMBL" id="BMAT01005300">
    <property type="protein sequence ID" value="GFR90637.1"/>
    <property type="molecule type" value="Genomic_DNA"/>
</dbReference>
<proteinExistence type="predicted"/>
<keyword evidence="2" id="KW-1185">Reference proteome</keyword>
<name>A0AAV4GY59_9GAST</name>